<name>A0A6C0CDI8_9ZZZZ</name>
<dbReference type="EMBL" id="MN739395">
    <property type="protein sequence ID" value="QHT02531.1"/>
    <property type="molecule type" value="Genomic_DNA"/>
</dbReference>
<protein>
    <submittedName>
        <fullName evidence="3">Uncharacterized protein</fullName>
    </submittedName>
</protein>
<feature type="compositionally biased region" description="Basic and acidic residues" evidence="1">
    <location>
        <begin position="24"/>
        <end position="35"/>
    </location>
</feature>
<accession>A0A6C0CDI8</accession>
<feature type="region of interest" description="Disordered" evidence="1">
    <location>
        <begin position="15"/>
        <end position="67"/>
    </location>
</feature>
<feature type="transmembrane region" description="Helical" evidence="2">
    <location>
        <begin position="157"/>
        <end position="175"/>
    </location>
</feature>
<evidence type="ECO:0000256" key="2">
    <source>
        <dbReference type="SAM" id="Phobius"/>
    </source>
</evidence>
<sequence>MSYATIEEAWGQDFNRKKKSKRDKRQEKLGKRLADESIDPEIVIPKMSDERKEYTPQKPMAPNLDSFNGYDRFTNRYGSPYQNSNNTLNVSSNDILENNRKIEQRYNSIVEQPKPKVSSELSVVEDIGKNVVQITEDKYKQLTEGFTNQSDEQFNQLLLYIFTGIFYLFMLDLMYQLGKKSY</sequence>
<keyword evidence="2" id="KW-0472">Membrane</keyword>
<keyword evidence="2" id="KW-0812">Transmembrane</keyword>
<evidence type="ECO:0000256" key="1">
    <source>
        <dbReference type="SAM" id="MobiDB-lite"/>
    </source>
</evidence>
<keyword evidence="2" id="KW-1133">Transmembrane helix</keyword>
<dbReference type="AlphaFoldDB" id="A0A6C0CDI8"/>
<proteinExistence type="predicted"/>
<organism evidence="3">
    <name type="scientific">viral metagenome</name>
    <dbReference type="NCBI Taxonomy" id="1070528"/>
    <lineage>
        <taxon>unclassified sequences</taxon>
        <taxon>metagenomes</taxon>
        <taxon>organismal metagenomes</taxon>
    </lineage>
</organism>
<reference evidence="3" key="1">
    <citation type="journal article" date="2020" name="Nature">
        <title>Giant virus diversity and host interactions through global metagenomics.</title>
        <authorList>
            <person name="Schulz F."/>
            <person name="Roux S."/>
            <person name="Paez-Espino D."/>
            <person name="Jungbluth S."/>
            <person name="Walsh D.A."/>
            <person name="Denef V.J."/>
            <person name="McMahon K.D."/>
            <person name="Konstantinidis K.T."/>
            <person name="Eloe-Fadrosh E.A."/>
            <person name="Kyrpides N.C."/>
            <person name="Woyke T."/>
        </authorList>
    </citation>
    <scope>NUCLEOTIDE SEQUENCE</scope>
    <source>
        <strain evidence="3">GVMAG-M-3300020595-32</strain>
    </source>
</reference>
<evidence type="ECO:0000313" key="3">
    <source>
        <dbReference type="EMBL" id="QHT02531.1"/>
    </source>
</evidence>